<keyword evidence="3 5" id="KW-1133">Transmembrane helix</keyword>
<sequence length="145" mass="15499">MVGLLDRDTASHPRFRVELDAIGYGFLIPVFFVTSGLRLDLGGLPADPVALARVPLFLAALLLTRGVPALLYTREFGRRRALAAALLQATSLPFLVTASQIGVLTGSMSPVARNGSARVRRPVVGARLPRGALSLLRSREEAAVR</sequence>
<dbReference type="EMBL" id="CP127295">
    <property type="protein sequence ID" value="WIY07600.1"/>
    <property type="molecule type" value="Genomic_DNA"/>
</dbReference>
<dbReference type="Gene3D" id="1.20.1530.20">
    <property type="match status" value="1"/>
</dbReference>
<keyword evidence="8" id="KW-1185">Reference proteome</keyword>
<comment type="subcellular location">
    <subcellularLocation>
        <location evidence="1">Membrane</location>
        <topology evidence="1">Multi-pass membrane protein</topology>
    </subcellularLocation>
</comment>
<protein>
    <submittedName>
        <fullName evidence="7">Cation:proton antiporter</fullName>
    </submittedName>
</protein>
<evidence type="ECO:0000313" key="8">
    <source>
        <dbReference type="Proteomes" id="UP001239397"/>
    </source>
</evidence>
<dbReference type="GO" id="GO:1902600">
    <property type="term" value="P:proton transmembrane transport"/>
    <property type="evidence" value="ECO:0007669"/>
    <property type="project" value="InterPro"/>
</dbReference>
<evidence type="ECO:0000256" key="4">
    <source>
        <dbReference type="ARBA" id="ARBA00023136"/>
    </source>
</evidence>
<dbReference type="AlphaFoldDB" id="A0A9Y2K126"/>
<organism evidence="7 8">
    <name type="scientific">Amycolatopsis mongoliensis</name>
    <dbReference type="NCBI Taxonomy" id="715475"/>
    <lineage>
        <taxon>Bacteria</taxon>
        <taxon>Bacillati</taxon>
        <taxon>Actinomycetota</taxon>
        <taxon>Actinomycetes</taxon>
        <taxon>Pseudonocardiales</taxon>
        <taxon>Pseudonocardiaceae</taxon>
        <taxon>Amycolatopsis</taxon>
    </lineage>
</organism>
<proteinExistence type="predicted"/>
<keyword evidence="4 5" id="KW-0472">Membrane</keyword>
<dbReference type="InterPro" id="IPR038770">
    <property type="entry name" value="Na+/solute_symporter_sf"/>
</dbReference>
<dbReference type="GO" id="GO:0015297">
    <property type="term" value="F:antiporter activity"/>
    <property type="evidence" value="ECO:0007669"/>
    <property type="project" value="InterPro"/>
</dbReference>
<dbReference type="Proteomes" id="UP001239397">
    <property type="component" value="Chromosome"/>
</dbReference>
<feature type="transmembrane region" description="Helical" evidence="5">
    <location>
        <begin position="21"/>
        <end position="39"/>
    </location>
</feature>
<reference evidence="7 8" key="1">
    <citation type="submission" date="2023-06" db="EMBL/GenBank/DDBJ databases">
        <authorList>
            <person name="Oyuntsetseg B."/>
            <person name="Kim S.B."/>
        </authorList>
    </citation>
    <scope>NUCLEOTIDE SEQUENCE [LARGE SCALE GENOMIC DNA]</scope>
    <source>
        <strain evidence="7 8">4-36</strain>
    </source>
</reference>
<gene>
    <name evidence="7" type="ORF">QRX60_43960</name>
</gene>
<dbReference type="InterPro" id="IPR006153">
    <property type="entry name" value="Cation/H_exchanger_TM"/>
</dbReference>
<name>A0A9Y2K126_9PSEU</name>
<evidence type="ECO:0000259" key="6">
    <source>
        <dbReference type="Pfam" id="PF00999"/>
    </source>
</evidence>
<dbReference type="KEGG" id="amog:QRX60_43960"/>
<dbReference type="Pfam" id="PF00999">
    <property type="entry name" value="Na_H_Exchanger"/>
    <property type="match status" value="1"/>
</dbReference>
<evidence type="ECO:0000313" key="7">
    <source>
        <dbReference type="EMBL" id="WIY07600.1"/>
    </source>
</evidence>
<dbReference type="GO" id="GO:0016020">
    <property type="term" value="C:membrane"/>
    <property type="evidence" value="ECO:0007669"/>
    <property type="project" value="UniProtKB-SubCell"/>
</dbReference>
<evidence type="ECO:0000256" key="2">
    <source>
        <dbReference type="ARBA" id="ARBA00022692"/>
    </source>
</evidence>
<evidence type="ECO:0000256" key="3">
    <source>
        <dbReference type="ARBA" id="ARBA00022989"/>
    </source>
</evidence>
<evidence type="ECO:0000256" key="5">
    <source>
        <dbReference type="SAM" id="Phobius"/>
    </source>
</evidence>
<keyword evidence="2 5" id="KW-0812">Transmembrane</keyword>
<dbReference type="RefSeq" id="WP_286003824.1">
    <property type="nucleotide sequence ID" value="NZ_CP127295.1"/>
</dbReference>
<feature type="transmembrane region" description="Helical" evidence="5">
    <location>
        <begin position="51"/>
        <end position="72"/>
    </location>
</feature>
<evidence type="ECO:0000256" key="1">
    <source>
        <dbReference type="ARBA" id="ARBA00004141"/>
    </source>
</evidence>
<feature type="domain" description="Cation/H+ exchanger transmembrane" evidence="6">
    <location>
        <begin position="2"/>
        <end position="108"/>
    </location>
</feature>
<accession>A0A9Y2K126</accession>